<dbReference type="GO" id="GO:0005829">
    <property type="term" value="C:cytosol"/>
    <property type="evidence" value="ECO:0007669"/>
    <property type="project" value="TreeGrafter"/>
</dbReference>
<organism evidence="7 8">
    <name type="scientific">Microbacterium oxydans</name>
    <dbReference type="NCBI Taxonomy" id="82380"/>
    <lineage>
        <taxon>Bacteria</taxon>
        <taxon>Bacillati</taxon>
        <taxon>Actinomycetota</taxon>
        <taxon>Actinomycetes</taxon>
        <taxon>Micrococcales</taxon>
        <taxon>Microbacteriaceae</taxon>
        <taxon>Microbacterium</taxon>
    </lineage>
</organism>
<reference evidence="7 8" key="1">
    <citation type="submission" date="2015-02" db="EMBL/GenBank/DDBJ databases">
        <title>Draft genome sequences of ten Microbacterium spp. with emphasis on heavy metal contaminated environments.</title>
        <authorList>
            <person name="Corretto E."/>
        </authorList>
    </citation>
    <scope>NUCLEOTIDE SEQUENCE [LARGE SCALE GENOMIC DNA]</scope>
    <source>
        <strain evidence="7 8">BEL4b</strain>
    </source>
</reference>
<dbReference type="GO" id="GO:0006633">
    <property type="term" value="P:fatty acid biosynthetic process"/>
    <property type="evidence" value="ECO:0007669"/>
    <property type="project" value="TreeGrafter"/>
</dbReference>
<evidence type="ECO:0000313" key="8">
    <source>
        <dbReference type="Proteomes" id="UP000033640"/>
    </source>
</evidence>
<keyword evidence="3 7" id="KW-0012">Acyltransferase</keyword>
<dbReference type="SMART" id="SM00827">
    <property type="entry name" value="PKS_AT"/>
    <property type="match status" value="1"/>
</dbReference>
<feature type="domain" description="Malonyl-CoA:ACP transacylase (MAT)" evidence="6">
    <location>
        <begin position="9"/>
        <end position="313"/>
    </location>
</feature>
<dbReference type="Gene3D" id="3.30.70.250">
    <property type="entry name" value="Malonyl-CoA ACP transacylase, ACP-binding"/>
    <property type="match status" value="1"/>
</dbReference>
<dbReference type="SUPFAM" id="SSF52151">
    <property type="entry name" value="FabD/lysophospholipase-like"/>
    <property type="match status" value="1"/>
</dbReference>
<dbReference type="InterPro" id="IPR016036">
    <property type="entry name" value="Malonyl_transacylase_ACP-bd"/>
</dbReference>
<keyword evidence="2 7" id="KW-0808">Transferase</keyword>
<gene>
    <name evidence="7" type="primary">eryA</name>
    <name evidence="7" type="ORF">RS83_01864</name>
</gene>
<comment type="catalytic activity">
    <reaction evidence="4">
        <text>holo-[ACP] + malonyl-CoA = malonyl-[ACP] + CoA</text>
        <dbReference type="Rhea" id="RHEA:41792"/>
        <dbReference type="Rhea" id="RHEA-COMP:9623"/>
        <dbReference type="Rhea" id="RHEA-COMP:9685"/>
        <dbReference type="ChEBI" id="CHEBI:57287"/>
        <dbReference type="ChEBI" id="CHEBI:57384"/>
        <dbReference type="ChEBI" id="CHEBI:64479"/>
        <dbReference type="ChEBI" id="CHEBI:78449"/>
        <dbReference type="EC" id="2.3.1.39"/>
    </reaction>
</comment>
<evidence type="ECO:0000256" key="1">
    <source>
        <dbReference type="ARBA" id="ARBA00013258"/>
    </source>
</evidence>
<feature type="compositionally biased region" description="Low complexity" evidence="5">
    <location>
        <begin position="253"/>
        <end position="266"/>
    </location>
</feature>
<dbReference type="PATRIC" id="fig|82380.11.peg.1900"/>
<dbReference type="Gene3D" id="3.40.366.10">
    <property type="entry name" value="Malonyl-Coenzyme A Acyl Carrier Protein, domain 2"/>
    <property type="match status" value="1"/>
</dbReference>
<accession>A0A0F0L7U1</accession>
<evidence type="ECO:0000256" key="4">
    <source>
        <dbReference type="ARBA" id="ARBA00048462"/>
    </source>
</evidence>
<dbReference type="RefSeq" id="WP_197072098.1">
    <property type="nucleotide sequence ID" value="NZ_JYIW01000024.1"/>
</dbReference>
<dbReference type="PANTHER" id="PTHR42681:SF1">
    <property type="entry name" value="MALONYL-COA-ACYL CARRIER PROTEIN TRANSACYLASE, MITOCHONDRIAL"/>
    <property type="match status" value="1"/>
</dbReference>
<dbReference type="PANTHER" id="PTHR42681">
    <property type="entry name" value="MALONYL-COA-ACYL CARRIER PROTEIN TRANSACYLASE, MITOCHONDRIAL"/>
    <property type="match status" value="1"/>
</dbReference>
<dbReference type="InterPro" id="IPR014043">
    <property type="entry name" value="Acyl_transferase_dom"/>
</dbReference>
<dbReference type="Pfam" id="PF00698">
    <property type="entry name" value="Acyl_transf_1"/>
    <property type="match status" value="1"/>
</dbReference>
<name>A0A0F0L7U1_9MICO</name>
<dbReference type="InterPro" id="IPR016035">
    <property type="entry name" value="Acyl_Trfase/lysoPLipase"/>
</dbReference>
<evidence type="ECO:0000259" key="6">
    <source>
        <dbReference type="SMART" id="SM00827"/>
    </source>
</evidence>
<evidence type="ECO:0000256" key="2">
    <source>
        <dbReference type="ARBA" id="ARBA00022679"/>
    </source>
</evidence>
<protein>
    <recommendedName>
        <fullName evidence="1">[acyl-carrier-protein] S-malonyltransferase</fullName>
        <ecNumber evidence="1">2.3.1.39</ecNumber>
    </recommendedName>
</protein>
<dbReference type="AlphaFoldDB" id="A0A0F0L7U1"/>
<dbReference type="SUPFAM" id="SSF55048">
    <property type="entry name" value="Probable ACP-binding domain of malonyl-CoA ACP transacylase"/>
    <property type="match status" value="1"/>
</dbReference>
<dbReference type="EC" id="2.3.1.39" evidence="1"/>
<feature type="region of interest" description="Disordered" evidence="5">
    <location>
        <begin position="243"/>
        <end position="296"/>
    </location>
</feature>
<proteinExistence type="predicted"/>
<dbReference type="InterPro" id="IPR001227">
    <property type="entry name" value="Ac_transferase_dom_sf"/>
</dbReference>
<sequence>MTTDQTILLFPGQGAYAPGCIDEAAVIDPQTYEAVRAVGVELLSVDIEELRHDPRPLSALVQDASKAIQLSIFLAAVVAGNRALGASSPQSLIGHSFGEIAAWTVGGAFTPADGARIVAHRVLALDAHAARDGAMAVFKAVRGQVAALLDAVGSDSLVIAGTNSTDQIVVSGPVNLLSKAESLAAVLDIATARIASPYAFHNPQLWGARAAFQDAVAAVPQLRLMRSAVAPAKAKRWRLTKPAAMRSRDRFTSTRATSPASSPTRRMSGSSFHTLSIPPSMHLRSQDCSRRPQIPSSSLPSNKWWTFSVRRNVRYGTGVYGR</sequence>
<evidence type="ECO:0000313" key="7">
    <source>
        <dbReference type="EMBL" id="KJL29237.1"/>
    </source>
</evidence>
<evidence type="ECO:0000256" key="3">
    <source>
        <dbReference type="ARBA" id="ARBA00023315"/>
    </source>
</evidence>
<dbReference type="Proteomes" id="UP000033640">
    <property type="component" value="Unassembled WGS sequence"/>
</dbReference>
<comment type="caution">
    <text evidence="7">The sequence shown here is derived from an EMBL/GenBank/DDBJ whole genome shotgun (WGS) entry which is preliminary data.</text>
</comment>
<dbReference type="GO" id="GO:0004314">
    <property type="term" value="F:[acyl-carrier-protein] S-malonyltransferase activity"/>
    <property type="evidence" value="ECO:0007669"/>
    <property type="project" value="UniProtKB-EC"/>
</dbReference>
<dbReference type="EMBL" id="JYIW01000024">
    <property type="protein sequence ID" value="KJL29237.1"/>
    <property type="molecule type" value="Genomic_DNA"/>
</dbReference>
<dbReference type="InterPro" id="IPR050858">
    <property type="entry name" value="Mal-CoA-ACP_Trans/PKS_FabD"/>
</dbReference>
<evidence type="ECO:0000256" key="5">
    <source>
        <dbReference type="SAM" id="MobiDB-lite"/>
    </source>
</evidence>